<feature type="transmembrane region" description="Helical" evidence="2">
    <location>
        <begin position="67"/>
        <end position="86"/>
    </location>
</feature>
<dbReference type="EMBL" id="CP118157">
    <property type="protein sequence ID" value="WOF22226.1"/>
    <property type="molecule type" value="Genomic_DNA"/>
</dbReference>
<dbReference type="KEGG" id="mbet:N8K70_12650"/>
<dbReference type="Pfam" id="PF07331">
    <property type="entry name" value="TctB"/>
    <property type="match status" value="1"/>
</dbReference>
<dbReference type="RefSeq" id="WP_317138701.1">
    <property type="nucleotide sequence ID" value="NZ_CP118157.1"/>
</dbReference>
<accession>A0AA97FEN6</accession>
<protein>
    <submittedName>
        <fullName evidence="4">Tripartite tricarboxylate transporter TctB family protein</fullName>
    </submittedName>
</protein>
<name>A0AA97FEN6_9MICO</name>
<keyword evidence="5" id="KW-1185">Reference proteome</keyword>
<keyword evidence="2" id="KW-1133">Transmembrane helix</keyword>
<keyword evidence="2" id="KW-0472">Membrane</keyword>
<keyword evidence="2" id="KW-0812">Transmembrane</keyword>
<evidence type="ECO:0000313" key="5">
    <source>
        <dbReference type="Proteomes" id="UP001305498"/>
    </source>
</evidence>
<sequence>MDDEPLTKPSATLPTDTTPVPIDDTPPPAGPVANLASSLVTAAIGVTGVVLSVALGTGSPAQPGPGLWPLGVSVVVLALSIAQLAVGRRGGGGETFSHASWMAAWGFASLVALVVLMPHLGFEIPSLLLCLFWLRVLGHERWTTTIITALAVVVGFYLVFVAALGTAIPHLL</sequence>
<evidence type="ECO:0000256" key="2">
    <source>
        <dbReference type="SAM" id="Phobius"/>
    </source>
</evidence>
<evidence type="ECO:0000256" key="1">
    <source>
        <dbReference type="SAM" id="MobiDB-lite"/>
    </source>
</evidence>
<feature type="region of interest" description="Disordered" evidence="1">
    <location>
        <begin position="1"/>
        <end position="28"/>
    </location>
</feature>
<feature type="transmembrane region" description="Helical" evidence="2">
    <location>
        <begin position="106"/>
        <end position="134"/>
    </location>
</feature>
<feature type="domain" description="DUF1468" evidence="3">
    <location>
        <begin position="37"/>
        <end position="169"/>
    </location>
</feature>
<feature type="transmembrane region" description="Helical" evidence="2">
    <location>
        <begin position="146"/>
        <end position="168"/>
    </location>
</feature>
<evidence type="ECO:0000313" key="4">
    <source>
        <dbReference type="EMBL" id="WOF22226.1"/>
    </source>
</evidence>
<reference evidence="4 5" key="1">
    <citation type="submission" date="2023-02" db="EMBL/GenBank/DDBJ databases">
        <title>Microbacterium betulae sp. nov., isolated from birch wood.</title>
        <authorList>
            <person name="Pasciak M."/>
            <person name="Pawlik K.J."/>
            <person name="Martynowski D."/>
            <person name="Laczmanski L."/>
            <person name="Ciekot J."/>
            <person name="Szponar B."/>
            <person name="Wojcik-Fatla A."/>
            <person name="Mackiewicz B."/>
            <person name="Farian E."/>
            <person name="Cholewa G."/>
            <person name="Cholewa A."/>
            <person name="Dutkiewicz J."/>
        </authorList>
    </citation>
    <scope>NUCLEOTIDE SEQUENCE [LARGE SCALE GENOMIC DNA]</scope>
    <source>
        <strain evidence="4 5">AB</strain>
    </source>
</reference>
<dbReference type="Proteomes" id="UP001305498">
    <property type="component" value="Chromosome"/>
</dbReference>
<feature type="transmembrane region" description="Helical" evidence="2">
    <location>
        <begin position="35"/>
        <end position="55"/>
    </location>
</feature>
<evidence type="ECO:0000259" key="3">
    <source>
        <dbReference type="Pfam" id="PF07331"/>
    </source>
</evidence>
<dbReference type="AlphaFoldDB" id="A0AA97FEN6"/>
<dbReference type="InterPro" id="IPR009936">
    <property type="entry name" value="DUF1468"/>
</dbReference>
<feature type="compositionally biased region" description="Low complexity" evidence="1">
    <location>
        <begin position="12"/>
        <end position="23"/>
    </location>
</feature>
<proteinExistence type="predicted"/>
<organism evidence="4 5">
    <name type="scientific">Microbacterium betulae</name>
    <dbReference type="NCBI Taxonomy" id="2981139"/>
    <lineage>
        <taxon>Bacteria</taxon>
        <taxon>Bacillati</taxon>
        <taxon>Actinomycetota</taxon>
        <taxon>Actinomycetes</taxon>
        <taxon>Micrococcales</taxon>
        <taxon>Microbacteriaceae</taxon>
        <taxon>Microbacterium</taxon>
    </lineage>
</organism>
<gene>
    <name evidence="4" type="ORF">N8K70_12650</name>
</gene>